<dbReference type="InterPro" id="IPR000214">
    <property type="entry name" value="Znf_DNA_glyclase/AP_lyase"/>
</dbReference>
<evidence type="ECO:0000256" key="10">
    <source>
        <dbReference type="ARBA" id="ARBA00023204"/>
    </source>
</evidence>
<dbReference type="InterPro" id="IPR010979">
    <property type="entry name" value="Ribosomal_uS13-like_H2TH"/>
</dbReference>
<evidence type="ECO:0000256" key="13">
    <source>
        <dbReference type="ARBA" id="ARBA00023295"/>
    </source>
</evidence>
<keyword evidence="8 15" id="KW-0862">Zinc</keyword>
<feature type="active site" description="Proton donor; for beta-elimination activity" evidence="15">
    <location>
        <position position="58"/>
    </location>
</feature>
<feature type="domain" description="Formamidopyrimidine-DNA glycosylase catalytic" evidence="17">
    <location>
        <begin position="2"/>
        <end position="113"/>
    </location>
</feature>
<comment type="subunit">
    <text evidence="3 15">Monomer.</text>
</comment>
<evidence type="ECO:0000256" key="2">
    <source>
        <dbReference type="ARBA" id="ARBA00009409"/>
    </source>
</evidence>
<dbReference type="EC" id="3.2.2.23" evidence="15"/>
<dbReference type="Pfam" id="PF06827">
    <property type="entry name" value="zf-FPG_IleRS"/>
    <property type="match status" value="1"/>
</dbReference>
<dbReference type="NCBIfam" id="NF002211">
    <property type="entry name" value="PRK01103.1"/>
    <property type="match status" value="1"/>
</dbReference>
<dbReference type="GO" id="GO:0034039">
    <property type="term" value="F:8-oxo-7,8-dihydroguanine DNA N-glycosylase activity"/>
    <property type="evidence" value="ECO:0007669"/>
    <property type="project" value="TreeGrafter"/>
</dbReference>
<evidence type="ECO:0000259" key="16">
    <source>
        <dbReference type="PROSITE" id="PS51066"/>
    </source>
</evidence>
<dbReference type="SUPFAM" id="SSF57716">
    <property type="entry name" value="Glucocorticoid receptor-like (DNA-binding domain)"/>
    <property type="match status" value="1"/>
</dbReference>
<dbReference type="HAMAP" id="MF_00103">
    <property type="entry name" value="Fapy_DNA_glycosyl"/>
    <property type="match status" value="1"/>
</dbReference>
<keyword evidence="7 15" id="KW-0378">Hydrolase</keyword>
<reference evidence="18" key="2">
    <citation type="journal article" date="2021" name="PeerJ">
        <title>Extensive microbial diversity within the chicken gut microbiome revealed by metagenomics and culture.</title>
        <authorList>
            <person name="Gilroy R."/>
            <person name="Ravi A."/>
            <person name="Getino M."/>
            <person name="Pursley I."/>
            <person name="Horton D.L."/>
            <person name="Alikhan N.F."/>
            <person name="Baker D."/>
            <person name="Gharbi K."/>
            <person name="Hall N."/>
            <person name="Watson M."/>
            <person name="Adriaenssens E.M."/>
            <person name="Foster-Nyarko E."/>
            <person name="Jarju S."/>
            <person name="Secka A."/>
            <person name="Antonio M."/>
            <person name="Oren A."/>
            <person name="Chaudhuri R.R."/>
            <person name="La Ragione R."/>
            <person name="Hildebrand F."/>
            <person name="Pallen M.J."/>
        </authorList>
    </citation>
    <scope>NUCLEOTIDE SEQUENCE</scope>
    <source>
        <strain evidence="18">CHK184-20233</strain>
    </source>
</reference>
<name>A0A9D1DTF9_9FIRM</name>
<evidence type="ECO:0000256" key="5">
    <source>
        <dbReference type="ARBA" id="ARBA00022763"/>
    </source>
</evidence>
<evidence type="ECO:0000256" key="11">
    <source>
        <dbReference type="ARBA" id="ARBA00023239"/>
    </source>
</evidence>
<feature type="binding site" evidence="15">
    <location>
        <position position="153"/>
    </location>
    <ligand>
        <name>DNA</name>
        <dbReference type="ChEBI" id="CHEBI:16991"/>
    </ligand>
</feature>
<dbReference type="GO" id="GO:0003684">
    <property type="term" value="F:damaged DNA binding"/>
    <property type="evidence" value="ECO:0007669"/>
    <property type="project" value="InterPro"/>
</dbReference>
<dbReference type="GO" id="GO:0006284">
    <property type="term" value="P:base-excision repair"/>
    <property type="evidence" value="ECO:0007669"/>
    <property type="project" value="InterPro"/>
</dbReference>
<dbReference type="Gene3D" id="3.20.190.10">
    <property type="entry name" value="MutM-like, N-terminal"/>
    <property type="match status" value="1"/>
</dbReference>
<feature type="domain" description="FPG-type" evidence="16">
    <location>
        <begin position="238"/>
        <end position="272"/>
    </location>
</feature>
<keyword evidence="13 15" id="KW-0326">Glycosidase</keyword>
<dbReference type="PROSITE" id="PS51066">
    <property type="entry name" value="ZF_FPG_2"/>
    <property type="match status" value="1"/>
</dbReference>
<dbReference type="GO" id="GO:0140078">
    <property type="term" value="F:class I DNA-(apurinic or apyrimidinic site) endonuclease activity"/>
    <property type="evidence" value="ECO:0007669"/>
    <property type="project" value="UniProtKB-EC"/>
</dbReference>
<evidence type="ECO:0000256" key="7">
    <source>
        <dbReference type="ARBA" id="ARBA00022801"/>
    </source>
</evidence>
<dbReference type="CDD" id="cd08966">
    <property type="entry name" value="EcFpg-like_N"/>
    <property type="match status" value="1"/>
</dbReference>
<comment type="similarity">
    <text evidence="2 15">Belongs to the FPG family.</text>
</comment>
<dbReference type="EC" id="4.2.99.18" evidence="15"/>
<gene>
    <name evidence="15 18" type="primary">mutM</name>
    <name evidence="15" type="synonym">fpg</name>
    <name evidence="18" type="ORF">IAB38_01600</name>
</gene>
<dbReference type="EMBL" id="DVHC01000017">
    <property type="protein sequence ID" value="HIR58722.1"/>
    <property type="molecule type" value="Genomic_DNA"/>
</dbReference>
<dbReference type="InterPro" id="IPR035937">
    <property type="entry name" value="FPG_N"/>
</dbReference>
<keyword evidence="11 15" id="KW-0456">Lyase</keyword>
<dbReference type="GO" id="GO:0003690">
    <property type="term" value="F:double-stranded DNA binding"/>
    <property type="evidence" value="ECO:0007669"/>
    <property type="project" value="UniProtKB-ARBA"/>
</dbReference>
<feature type="active site" description="Proton donor" evidence="15">
    <location>
        <position position="3"/>
    </location>
</feature>
<dbReference type="SUPFAM" id="SSF46946">
    <property type="entry name" value="S13-like H2TH domain"/>
    <property type="match status" value="1"/>
</dbReference>
<dbReference type="Pfam" id="PF01149">
    <property type="entry name" value="Fapy_DNA_glyco"/>
    <property type="match status" value="1"/>
</dbReference>
<dbReference type="PANTHER" id="PTHR22993:SF9">
    <property type="entry name" value="FORMAMIDOPYRIMIDINE-DNA GLYCOSYLASE"/>
    <property type="match status" value="1"/>
</dbReference>
<feature type="binding site" evidence="15">
    <location>
        <position position="110"/>
    </location>
    <ligand>
        <name>DNA</name>
        <dbReference type="ChEBI" id="CHEBI:16991"/>
    </ligand>
</feature>
<evidence type="ECO:0000256" key="8">
    <source>
        <dbReference type="ARBA" id="ARBA00022833"/>
    </source>
</evidence>
<comment type="cofactor">
    <cofactor evidence="15">
        <name>Zn(2+)</name>
        <dbReference type="ChEBI" id="CHEBI:29105"/>
    </cofactor>
    <text evidence="15">Binds 1 zinc ion per subunit.</text>
</comment>
<evidence type="ECO:0000256" key="14">
    <source>
        <dbReference type="ARBA" id="ARBA00044632"/>
    </source>
</evidence>
<dbReference type="Pfam" id="PF06831">
    <property type="entry name" value="H2TH"/>
    <property type="match status" value="1"/>
</dbReference>
<dbReference type="InterPro" id="IPR015887">
    <property type="entry name" value="DNA_glyclase_Znf_dom_DNA_BS"/>
</dbReference>
<evidence type="ECO:0000256" key="12">
    <source>
        <dbReference type="ARBA" id="ARBA00023268"/>
    </source>
</evidence>
<feature type="binding site" evidence="15">
    <location>
        <position position="91"/>
    </location>
    <ligand>
        <name>DNA</name>
        <dbReference type="ChEBI" id="CHEBI:16991"/>
    </ligand>
</feature>
<keyword evidence="10 15" id="KW-0234">DNA repair</keyword>
<comment type="catalytic activity">
    <reaction evidence="14 15">
        <text>2'-deoxyribonucleotide-(2'-deoxyribose 5'-phosphate)-2'-deoxyribonucleotide-DNA = a 3'-end 2'-deoxyribonucleotide-(2,3-dehydro-2,3-deoxyribose 5'-phosphate)-DNA + a 5'-end 5'-phospho-2'-deoxyribonucleoside-DNA + H(+)</text>
        <dbReference type="Rhea" id="RHEA:66592"/>
        <dbReference type="Rhea" id="RHEA-COMP:13180"/>
        <dbReference type="Rhea" id="RHEA-COMP:16897"/>
        <dbReference type="Rhea" id="RHEA-COMP:17067"/>
        <dbReference type="ChEBI" id="CHEBI:15378"/>
        <dbReference type="ChEBI" id="CHEBI:136412"/>
        <dbReference type="ChEBI" id="CHEBI:157695"/>
        <dbReference type="ChEBI" id="CHEBI:167181"/>
        <dbReference type="EC" id="4.2.99.18"/>
    </reaction>
</comment>
<feature type="active site" description="Proton donor; for delta-elimination activity" evidence="15">
    <location>
        <position position="262"/>
    </location>
</feature>
<comment type="catalytic activity">
    <reaction evidence="1 15">
        <text>Hydrolysis of DNA containing ring-opened 7-methylguanine residues, releasing 2,6-diamino-4-hydroxy-5-(N-methyl)formamidopyrimidine.</text>
        <dbReference type="EC" id="3.2.2.23"/>
    </reaction>
</comment>
<dbReference type="InterPro" id="IPR012319">
    <property type="entry name" value="FPG_cat"/>
</dbReference>
<proteinExistence type="inferred from homology"/>
<dbReference type="NCBIfam" id="TIGR00577">
    <property type="entry name" value="fpg"/>
    <property type="match status" value="1"/>
</dbReference>
<keyword evidence="9 15" id="KW-0238">DNA-binding</keyword>
<keyword evidence="12 15" id="KW-0511">Multifunctional enzyme</keyword>
<evidence type="ECO:0000256" key="6">
    <source>
        <dbReference type="ARBA" id="ARBA00022771"/>
    </source>
</evidence>
<dbReference type="InterPro" id="IPR020629">
    <property type="entry name" value="FPG_Glyclase"/>
</dbReference>
<evidence type="ECO:0000313" key="19">
    <source>
        <dbReference type="Proteomes" id="UP000824232"/>
    </source>
</evidence>
<sequence>MPEKPEVITVSKTLEKIIIGKTIKKVDVYWDNIIIGDKDEFKKDLVGERIESITTRGKWIVIFLTTKALICHLRMEGKFFFRDPSVPKEKHEHVIITFTDNTDMRFNDVRKFGKMACLPKEQIYNLKPLSDLGLEYYDKSLTPSYLLEALKKKKVPIKTALLDQSIITGIGNIYDDEILFASHINPLRRADSISIDEANAIIKNTKIILDKAVTMGGTTIKSFTSAEGVHGLFQNELSVHGKKDGICPNCGEKLIVTKVGGRGTYYCPKCQK</sequence>
<protein>
    <recommendedName>
        <fullName evidence="15">Formamidopyrimidine-DNA glycosylase</fullName>
        <shortName evidence="15">Fapy-DNA glycosylase</shortName>
        <ecNumber evidence="15">3.2.2.23</ecNumber>
    </recommendedName>
    <alternativeName>
        <fullName evidence="15">DNA-(apurinic or apyrimidinic site) lyase MutM</fullName>
        <shortName evidence="15">AP lyase MutM</shortName>
        <ecNumber evidence="15">4.2.99.18</ecNumber>
    </alternativeName>
</protein>
<organism evidence="18 19">
    <name type="scientific">Candidatus Onthousia excrementipullorum</name>
    <dbReference type="NCBI Taxonomy" id="2840884"/>
    <lineage>
        <taxon>Bacteria</taxon>
        <taxon>Bacillati</taxon>
        <taxon>Bacillota</taxon>
        <taxon>Bacilli</taxon>
        <taxon>Candidatus Onthousia</taxon>
    </lineage>
</organism>
<dbReference type="InterPro" id="IPR015886">
    <property type="entry name" value="H2TH_FPG"/>
</dbReference>
<dbReference type="SMART" id="SM00898">
    <property type="entry name" value="Fapy_DNA_glyco"/>
    <property type="match status" value="1"/>
</dbReference>
<keyword evidence="6 15" id="KW-0863">Zinc-finger</keyword>
<comment type="caution">
    <text evidence="18">The sequence shown here is derived from an EMBL/GenBank/DDBJ whole genome shotgun (WGS) entry which is preliminary data.</text>
</comment>
<dbReference type="FunFam" id="1.10.8.50:FF:000003">
    <property type="entry name" value="Formamidopyrimidine-DNA glycosylase"/>
    <property type="match status" value="1"/>
</dbReference>
<keyword evidence="5 15" id="KW-0227">DNA damage</keyword>
<dbReference type="PROSITE" id="PS01242">
    <property type="entry name" value="ZF_FPG_1"/>
    <property type="match status" value="1"/>
</dbReference>
<dbReference type="PANTHER" id="PTHR22993">
    <property type="entry name" value="FORMAMIDOPYRIMIDINE-DNA GLYCOSYLASE"/>
    <property type="match status" value="1"/>
</dbReference>
<dbReference type="AlphaFoldDB" id="A0A9D1DTF9"/>
<accession>A0A9D1DTF9</accession>
<feature type="active site" description="Schiff-base intermediate with DNA" evidence="15">
    <location>
        <position position="2"/>
    </location>
</feature>
<evidence type="ECO:0000256" key="9">
    <source>
        <dbReference type="ARBA" id="ARBA00023125"/>
    </source>
</evidence>
<evidence type="ECO:0000259" key="17">
    <source>
        <dbReference type="PROSITE" id="PS51068"/>
    </source>
</evidence>
<dbReference type="GO" id="GO:0008270">
    <property type="term" value="F:zinc ion binding"/>
    <property type="evidence" value="ECO:0007669"/>
    <property type="project" value="UniProtKB-UniRule"/>
</dbReference>
<dbReference type="SMART" id="SM01232">
    <property type="entry name" value="H2TH"/>
    <property type="match status" value="1"/>
</dbReference>
<evidence type="ECO:0000256" key="15">
    <source>
        <dbReference type="HAMAP-Rule" id="MF_00103"/>
    </source>
</evidence>
<comment type="function">
    <text evidence="15">Involved in base excision repair of DNA damaged by oxidation or by mutagenic agents. Acts as DNA glycosylase that recognizes and removes damaged bases. Has a preference for oxidized purines, such as 7,8-dihydro-8-oxoguanine (8-oxoG). Has AP (apurinic/apyrimidinic) lyase activity and introduces nicks in the DNA strand. Cleaves the DNA backbone by beta-delta elimination to generate a single-strand break at the site of the removed base with both 3'- and 5'-phosphates.</text>
</comment>
<evidence type="ECO:0000313" key="18">
    <source>
        <dbReference type="EMBL" id="HIR58722.1"/>
    </source>
</evidence>
<reference evidence="18" key="1">
    <citation type="submission" date="2020-10" db="EMBL/GenBank/DDBJ databases">
        <authorList>
            <person name="Gilroy R."/>
        </authorList>
    </citation>
    <scope>NUCLEOTIDE SEQUENCE</scope>
    <source>
        <strain evidence="18">CHK184-20233</strain>
    </source>
</reference>
<dbReference type="InterPro" id="IPR010663">
    <property type="entry name" value="Znf_FPG/IleRS"/>
</dbReference>
<evidence type="ECO:0000256" key="4">
    <source>
        <dbReference type="ARBA" id="ARBA00022723"/>
    </source>
</evidence>
<dbReference type="PROSITE" id="PS51068">
    <property type="entry name" value="FPG_CAT"/>
    <property type="match status" value="1"/>
</dbReference>
<evidence type="ECO:0000256" key="3">
    <source>
        <dbReference type="ARBA" id="ARBA00011245"/>
    </source>
</evidence>
<evidence type="ECO:0000256" key="1">
    <source>
        <dbReference type="ARBA" id="ARBA00001668"/>
    </source>
</evidence>
<dbReference type="SUPFAM" id="SSF81624">
    <property type="entry name" value="N-terminal domain of MutM-like DNA repair proteins"/>
    <property type="match status" value="1"/>
</dbReference>
<dbReference type="Proteomes" id="UP000824232">
    <property type="component" value="Unassembled WGS sequence"/>
</dbReference>
<dbReference type="Gene3D" id="1.10.8.50">
    <property type="match status" value="1"/>
</dbReference>
<keyword evidence="4 15" id="KW-0479">Metal-binding</keyword>